<dbReference type="KEGG" id="spar:SPRG_17072"/>
<dbReference type="RefSeq" id="XP_012211772.1">
    <property type="nucleotide sequence ID" value="XM_012356382.1"/>
</dbReference>
<dbReference type="EMBL" id="KK583639">
    <property type="protein sequence ID" value="KDO17517.1"/>
    <property type="molecule type" value="Genomic_DNA"/>
</dbReference>
<evidence type="ECO:0000313" key="1">
    <source>
        <dbReference type="EMBL" id="KDO17517.1"/>
    </source>
</evidence>
<keyword evidence="2" id="KW-1185">Reference proteome</keyword>
<reference evidence="1 2" key="1">
    <citation type="journal article" date="2013" name="PLoS Genet.">
        <title>Distinctive expansion of potential virulence genes in the genome of the oomycete fish pathogen Saprolegnia parasitica.</title>
        <authorList>
            <person name="Jiang R.H."/>
            <person name="de Bruijn I."/>
            <person name="Haas B.J."/>
            <person name="Belmonte R."/>
            <person name="Lobach L."/>
            <person name="Christie J."/>
            <person name="van den Ackerveken G."/>
            <person name="Bottin A."/>
            <person name="Bulone V."/>
            <person name="Diaz-Moreno S.M."/>
            <person name="Dumas B."/>
            <person name="Fan L."/>
            <person name="Gaulin E."/>
            <person name="Govers F."/>
            <person name="Grenville-Briggs L.J."/>
            <person name="Horner N.R."/>
            <person name="Levin J.Z."/>
            <person name="Mammella M."/>
            <person name="Meijer H.J."/>
            <person name="Morris P."/>
            <person name="Nusbaum C."/>
            <person name="Oome S."/>
            <person name="Phillips A.J."/>
            <person name="van Rooyen D."/>
            <person name="Rzeszutek E."/>
            <person name="Saraiva M."/>
            <person name="Secombes C.J."/>
            <person name="Seidl M.F."/>
            <person name="Snel B."/>
            <person name="Stassen J.H."/>
            <person name="Sykes S."/>
            <person name="Tripathy S."/>
            <person name="van den Berg H."/>
            <person name="Vega-Arreguin J.C."/>
            <person name="Wawra S."/>
            <person name="Young S.K."/>
            <person name="Zeng Q."/>
            <person name="Dieguez-Uribeondo J."/>
            <person name="Russ C."/>
            <person name="Tyler B.M."/>
            <person name="van West P."/>
        </authorList>
    </citation>
    <scope>NUCLEOTIDE SEQUENCE [LARGE SCALE GENOMIC DNA]</scope>
    <source>
        <strain evidence="1 2">CBS 223.65</strain>
    </source>
</reference>
<dbReference type="Proteomes" id="UP000030745">
    <property type="component" value="Unassembled WGS sequence"/>
</dbReference>
<sequence>MPLQNGSRVVAVAEIFNYRKGIQTIQDWVDSLQRATDEPNDLTVYSRFVAQIVTSLNISFETVARRTSFPSTMTTTTSSADLLSSDAVLQRAVGLLHRMMAIDHCRVYALDVPSNSLFSRVFRNQPSMSIRVGDGIVGA</sequence>
<dbReference type="AlphaFoldDB" id="A0A067BS67"/>
<organism evidence="1 2">
    <name type="scientific">Saprolegnia parasitica (strain CBS 223.65)</name>
    <dbReference type="NCBI Taxonomy" id="695850"/>
    <lineage>
        <taxon>Eukaryota</taxon>
        <taxon>Sar</taxon>
        <taxon>Stramenopiles</taxon>
        <taxon>Oomycota</taxon>
        <taxon>Saprolegniomycetes</taxon>
        <taxon>Saprolegniales</taxon>
        <taxon>Saprolegniaceae</taxon>
        <taxon>Saprolegnia</taxon>
    </lineage>
</organism>
<protein>
    <submittedName>
        <fullName evidence="1">Uncharacterized protein</fullName>
    </submittedName>
</protein>
<dbReference type="VEuPathDB" id="FungiDB:SPRG_17072"/>
<dbReference type="GeneID" id="24138635"/>
<name>A0A067BS67_SAPPC</name>
<feature type="non-terminal residue" evidence="1">
    <location>
        <position position="139"/>
    </location>
</feature>
<proteinExistence type="predicted"/>
<accession>A0A067BS67</accession>
<gene>
    <name evidence="1" type="ORF">SPRG_17072</name>
</gene>
<evidence type="ECO:0000313" key="2">
    <source>
        <dbReference type="Proteomes" id="UP000030745"/>
    </source>
</evidence>